<reference evidence="1" key="1">
    <citation type="submission" date="2007-06" db="EMBL/GenBank/DDBJ databases">
        <authorList>
            <person name="Fulton L."/>
            <person name="Clifton S."/>
            <person name="Fulton B."/>
            <person name="Xu J."/>
            <person name="Minx P."/>
            <person name="Pepin K.H."/>
            <person name="Johnson M."/>
            <person name="Thiruvilangam P."/>
            <person name="Bhonagiri V."/>
            <person name="Nash W.E."/>
            <person name="Mardis E.R."/>
            <person name="Wilson R.K."/>
        </authorList>
    </citation>
    <scope>NUCLEOTIDE SEQUENCE [LARGE SCALE GENOMIC DNA]</scope>
    <source>
        <strain evidence="1">ATCC 8492</strain>
    </source>
</reference>
<dbReference type="EMBL" id="AAYH02000022">
    <property type="protein sequence ID" value="EDO56297.1"/>
    <property type="molecule type" value="Genomic_DNA"/>
</dbReference>
<evidence type="ECO:0000313" key="1">
    <source>
        <dbReference type="EMBL" id="EDO56297.1"/>
    </source>
</evidence>
<name>A0ABC9NIA7_BACUC</name>
<evidence type="ECO:0000313" key="2">
    <source>
        <dbReference type="Proteomes" id="UP000004110"/>
    </source>
</evidence>
<sequence>MPGRGFFVDSIPVSTDGIKSFSTTTTKIANILQRTHRGEDKADKQELELFRNTMRRYVRRFKSVVYR</sequence>
<reference evidence="1" key="2">
    <citation type="submission" date="2013-11" db="EMBL/GenBank/DDBJ databases">
        <title>Draft genome sequence of Bacteroides uniformis (ATCC 8492).</title>
        <authorList>
            <person name="Sudarsanam P."/>
            <person name="Ley R."/>
            <person name="Guruge J."/>
            <person name="Turnbaugh P.J."/>
            <person name="Mahowald M."/>
            <person name="Liep D."/>
            <person name="Gordon J."/>
        </authorList>
    </citation>
    <scope>NUCLEOTIDE SEQUENCE</scope>
    <source>
        <strain evidence="1">ATCC 8492</strain>
    </source>
</reference>
<proteinExistence type="predicted"/>
<accession>A0ABC9NIA7</accession>
<comment type="caution">
    <text evidence="1">The sequence shown here is derived from an EMBL/GenBank/DDBJ whole genome shotgun (WGS) entry which is preliminary data.</text>
</comment>
<keyword evidence="2" id="KW-1185">Reference proteome</keyword>
<organism evidence="1 2">
    <name type="scientific">Bacteroides uniformis (strain ATCC 8492 / DSM 6597 / CCUG 4942 / CIP 103695 / JCM 5828 / KCTC 5204 / NCTC 13054 / VPI 0061)</name>
    <dbReference type="NCBI Taxonomy" id="411479"/>
    <lineage>
        <taxon>Bacteria</taxon>
        <taxon>Pseudomonadati</taxon>
        <taxon>Bacteroidota</taxon>
        <taxon>Bacteroidia</taxon>
        <taxon>Bacteroidales</taxon>
        <taxon>Bacteroidaceae</taxon>
        <taxon>Bacteroides</taxon>
    </lineage>
</organism>
<protein>
    <submittedName>
        <fullName evidence="1">Uncharacterized protein</fullName>
    </submittedName>
</protein>
<dbReference type="Proteomes" id="UP000004110">
    <property type="component" value="Unassembled WGS sequence"/>
</dbReference>
<gene>
    <name evidence="1" type="ORF">BACUNI_00036</name>
</gene>
<dbReference type="AlphaFoldDB" id="A0ABC9NIA7"/>